<accession>A0A2K3NK54</accession>
<dbReference type="Gene3D" id="3.60.10.10">
    <property type="entry name" value="Endonuclease/exonuclease/phosphatase"/>
    <property type="match status" value="1"/>
</dbReference>
<evidence type="ECO:0000259" key="1">
    <source>
        <dbReference type="Pfam" id="PF00078"/>
    </source>
</evidence>
<dbReference type="AlphaFoldDB" id="A0A2K3NK54"/>
<dbReference type="InterPro" id="IPR043502">
    <property type="entry name" value="DNA/RNA_pol_sf"/>
</dbReference>
<dbReference type="InterPro" id="IPR000477">
    <property type="entry name" value="RT_dom"/>
</dbReference>
<organism evidence="2 3">
    <name type="scientific">Trifolium pratense</name>
    <name type="common">Red clover</name>
    <dbReference type="NCBI Taxonomy" id="57577"/>
    <lineage>
        <taxon>Eukaryota</taxon>
        <taxon>Viridiplantae</taxon>
        <taxon>Streptophyta</taxon>
        <taxon>Embryophyta</taxon>
        <taxon>Tracheophyta</taxon>
        <taxon>Spermatophyta</taxon>
        <taxon>Magnoliopsida</taxon>
        <taxon>eudicotyledons</taxon>
        <taxon>Gunneridae</taxon>
        <taxon>Pentapetalae</taxon>
        <taxon>rosids</taxon>
        <taxon>fabids</taxon>
        <taxon>Fabales</taxon>
        <taxon>Fabaceae</taxon>
        <taxon>Papilionoideae</taxon>
        <taxon>50 kb inversion clade</taxon>
        <taxon>NPAAA clade</taxon>
        <taxon>Hologalegina</taxon>
        <taxon>IRL clade</taxon>
        <taxon>Trifolieae</taxon>
        <taxon>Trifolium</taxon>
    </lineage>
</organism>
<dbReference type="STRING" id="57577.A0A2K3NK54"/>
<dbReference type="Pfam" id="PF00078">
    <property type="entry name" value="RVT_1"/>
    <property type="match status" value="1"/>
</dbReference>
<dbReference type="InterPro" id="IPR052343">
    <property type="entry name" value="Retrotransposon-Effector_Assoc"/>
</dbReference>
<dbReference type="InterPro" id="IPR036691">
    <property type="entry name" value="Endo/exonu/phosph_ase_sf"/>
</dbReference>
<feature type="domain" description="Reverse transcriptase" evidence="1">
    <location>
        <begin position="348"/>
        <end position="505"/>
    </location>
</feature>
<proteinExistence type="predicted"/>
<dbReference type="SUPFAM" id="SSF56219">
    <property type="entry name" value="DNase I-like"/>
    <property type="match status" value="1"/>
</dbReference>
<reference evidence="2 3" key="1">
    <citation type="journal article" date="2014" name="Am. J. Bot.">
        <title>Genome assembly and annotation for red clover (Trifolium pratense; Fabaceae).</title>
        <authorList>
            <person name="Istvanek J."/>
            <person name="Jaros M."/>
            <person name="Krenek A."/>
            <person name="Repkova J."/>
        </authorList>
    </citation>
    <scope>NUCLEOTIDE SEQUENCE [LARGE SCALE GENOMIC DNA]</scope>
    <source>
        <strain evidence="3">cv. Tatra</strain>
        <tissue evidence="2">Young leaves</tissue>
    </source>
</reference>
<dbReference type="EMBL" id="ASHM01022595">
    <property type="protein sequence ID" value="PNY03410.1"/>
    <property type="molecule type" value="Genomic_DNA"/>
</dbReference>
<gene>
    <name evidence="2" type="ORF">L195_g026739</name>
</gene>
<evidence type="ECO:0000313" key="3">
    <source>
        <dbReference type="Proteomes" id="UP000236291"/>
    </source>
</evidence>
<protein>
    <submittedName>
        <fullName evidence="2">Ribonuclease H</fullName>
    </submittedName>
</protein>
<name>A0A2K3NK54_TRIPR</name>
<dbReference type="PANTHER" id="PTHR46890:SF28">
    <property type="entry name" value="REVERSE TRANSCRIPTASE DOMAIN-CONTAINING PROTEIN"/>
    <property type="match status" value="1"/>
</dbReference>
<comment type="caution">
    <text evidence="2">The sequence shown here is derived from an EMBL/GenBank/DDBJ whole genome shotgun (WGS) entry which is preliminary data.</text>
</comment>
<evidence type="ECO:0000313" key="2">
    <source>
        <dbReference type="EMBL" id="PNY03410.1"/>
    </source>
</evidence>
<dbReference type="Proteomes" id="UP000236291">
    <property type="component" value="Unassembled WGS sequence"/>
</dbReference>
<dbReference type="PANTHER" id="PTHR46890">
    <property type="entry name" value="NON-LTR RETROLELEMENT REVERSE TRANSCRIPTASE-LIKE PROTEIN-RELATED"/>
    <property type="match status" value="1"/>
</dbReference>
<dbReference type="SUPFAM" id="SSF56672">
    <property type="entry name" value="DNA/RNA polymerases"/>
    <property type="match status" value="1"/>
</dbReference>
<sequence>MSIMVSLLHNDWTDSIQLIHLPTRGANFTWSNGRLGNRFTERRLDRAICSQSWLDVCSSIDCTTLVKNRSDHYPLLLDFSSHSIRFMSSFKFMKMWTMHDDCRNVISHSWNERVDVGCPMFVLNSKLKRLKTKLKFWNKEIFGNVHNYVSAAEAHLQHIQIQIQNYGHNDQLMKLEKDAQADLDIALDRQEVFWKERSKIKWQLEGDRNTAYFHRMAKIKNTTKIISSLKHGNTTLTDPSQISDHVVEYYKTLFCTNPIVHDQLLVEKVIPNLVGDNINALLTVLPSAEEIKHAFFDLNKDGAPGPDGFGGVFFQTYWDIIHVDVINAILQFFSSASEAINLLHKKTFCGNLALKIDISKAFDTLNWSFLLKVLEQFGFNTVFCNWIESILSSAHMSISINGAQKGYFKCLRGVRQGDPLSPILFCLAEEVLSRGISNLVQEGKIELIKGSRNSTVPSHCLYADDIMVFCKGKFSSLQLQALQALFTSYASCSGQVINASKSTIFAGGIS</sequence>
<reference evidence="2 3" key="2">
    <citation type="journal article" date="2017" name="Front. Plant Sci.">
        <title>Gene Classification and Mining of Molecular Markers Useful in Red Clover (Trifolium pratense) Breeding.</title>
        <authorList>
            <person name="Istvanek J."/>
            <person name="Dluhosova J."/>
            <person name="Dluhos P."/>
            <person name="Patkova L."/>
            <person name="Nedelnik J."/>
            <person name="Repkova J."/>
        </authorList>
    </citation>
    <scope>NUCLEOTIDE SEQUENCE [LARGE SCALE GENOMIC DNA]</scope>
    <source>
        <strain evidence="3">cv. Tatra</strain>
        <tissue evidence="2">Young leaves</tissue>
    </source>
</reference>